<reference evidence="7 8" key="1">
    <citation type="submission" date="2020-04" db="EMBL/GenBank/DDBJ databases">
        <title>Description of novel Gluconacetobacter.</title>
        <authorList>
            <person name="Sombolestani A."/>
        </authorList>
    </citation>
    <scope>NUCLEOTIDE SEQUENCE [LARGE SCALE GENOMIC DNA]</scope>
    <source>
        <strain evidence="7 8">LMG 19747</strain>
    </source>
</reference>
<dbReference type="SUPFAM" id="SSF46689">
    <property type="entry name" value="Homeodomain-like"/>
    <property type="match status" value="1"/>
</dbReference>
<keyword evidence="3" id="KW-0804">Transcription</keyword>
<feature type="transmembrane region" description="Helical" evidence="5">
    <location>
        <begin position="20"/>
        <end position="38"/>
    </location>
</feature>
<keyword evidence="5" id="KW-0812">Transmembrane</keyword>
<keyword evidence="5" id="KW-1133">Transmembrane helix</keyword>
<evidence type="ECO:0000256" key="4">
    <source>
        <dbReference type="PROSITE-ProRule" id="PRU00335"/>
    </source>
</evidence>
<dbReference type="PANTHER" id="PTHR30055:SF234">
    <property type="entry name" value="HTH-TYPE TRANSCRIPTIONAL REGULATOR BETI"/>
    <property type="match status" value="1"/>
</dbReference>
<evidence type="ECO:0000313" key="8">
    <source>
        <dbReference type="Proteomes" id="UP000589085"/>
    </source>
</evidence>
<dbReference type="InterPro" id="IPR041490">
    <property type="entry name" value="KstR2_TetR_C"/>
</dbReference>
<keyword evidence="2 4" id="KW-0238">DNA-binding</keyword>
<dbReference type="InterPro" id="IPR009057">
    <property type="entry name" value="Homeodomain-like_sf"/>
</dbReference>
<dbReference type="InterPro" id="IPR050109">
    <property type="entry name" value="HTH-type_TetR-like_transc_reg"/>
</dbReference>
<dbReference type="Gene3D" id="1.10.357.10">
    <property type="entry name" value="Tetracycline Repressor, domain 2"/>
    <property type="match status" value="1"/>
</dbReference>
<accession>A0A7W4ICS0</accession>
<dbReference type="AlphaFoldDB" id="A0A7W4ICS0"/>
<proteinExistence type="predicted"/>
<feature type="domain" description="HTH tetR-type" evidence="6">
    <location>
        <begin position="10"/>
        <end position="70"/>
    </location>
</feature>
<dbReference type="InterPro" id="IPR001647">
    <property type="entry name" value="HTH_TetR"/>
</dbReference>
<dbReference type="EMBL" id="JABEQJ010000011">
    <property type="protein sequence ID" value="MBB2160478.1"/>
    <property type="molecule type" value="Genomic_DNA"/>
</dbReference>
<dbReference type="PANTHER" id="PTHR30055">
    <property type="entry name" value="HTH-TYPE TRANSCRIPTIONAL REGULATOR RUTR"/>
    <property type="match status" value="1"/>
</dbReference>
<evidence type="ECO:0000313" key="7">
    <source>
        <dbReference type="EMBL" id="MBB2160478.1"/>
    </source>
</evidence>
<dbReference type="GO" id="GO:0003700">
    <property type="term" value="F:DNA-binding transcription factor activity"/>
    <property type="evidence" value="ECO:0007669"/>
    <property type="project" value="TreeGrafter"/>
</dbReference>
<keyword evidence="1" id="KW-0805">Transcription regulation</keyword>
<comment type="caution">
    <text evidence="7">The sequence shown here is derived from an EMBL/GenBank/DDBJ whole genome shotgun (WGS) entry which is preliminary data.</text>
</comment>
<evidence type="ECO:0000256" key="3">
    <source>
        <dbReference type="ARBA" id="ARBA00023163"/>
    </source>
</evidence>
<dbReference type="PRINTS" id="PR00455">
    <property type="entry name" value="HTHTETR"/>
</dbReference>
<keyword evidence="5" id="KW-0472">Membrane</keyword>
<evidence type="ECO:0000256" key="2">
    <source>
        <dbReference type="ARBA" id="ARBA00023125"/>
    </source>
</evidence>
<evidence type="ECO:0000259" key="6">
    <source>
        <dbReference type="PROSITE" id="PS50977"/>
    </source>
</evidence>
<dbReference type="GO" id="GO:0000976">
    <property type="term" value="F:transcription cis-regulatory region binding"/>
    <property type="evidence" value="ECO:0007669"/>
    <property type="project" value="TreeGrafter"/>
</dbReference>
<dbReference type="Pfam" id="PF00440">
    <property type="entry name" value="TetR_N"/>
    <property type="match status" value="1"/>
</dbReference>
<evidence type="ECO:0000256" key="1">
    <source>
        <dbReference type="ARBA" id="ARBA00023015"/>
    </source>
</evidence>
<dbReference type="Proteomes" id="UP000589085">
    <property type="component" value="Unassembled WGS sequence"/>
</dbReference>
<name>A0A7W4ICS0_9PROT</name>
<feature type="DNA-binding region" description="H-T-H motif" evidence="4">
    <location>
        <begin position="33"/>
        <end position="52"/>
    </location>
</feature>
<evidence type="ECO:0000256" key="5">
    <source>
        <dbReference type="SAM" id="Phobius"/>
    </source>
</evidence>
<dbReference type="Pfam" id="PF17932">
    <property type="entry name" value="TetR_C_24"/>
    <property type="match status" value="1"/>
</dbReference>
<dbReference type="PROSITE" id="PS50977">
    <property type="entry name" value="HTH_TETR_2"/>
    <property type="match status" value="1"/>
</dbReference>
<dbReference type="RefSeq" id="WP_182997344.1">
    <property type="nucleotide sequence ID" value="NZ_JABEQJ010000011.1"/>
</dbReference>
<dbReference type="Gene3D" id="1.10.10.60">
    <property type="entry name" value="Homeodomain-like"/>
    <property type="match status" value="1"/>
</dbReference>
<gene>
    <name evidence="7" type="ORF">HLH48_09880</name>
</gene>
<protein>
    <submittedName>
        <fullName evidence="7">TetR family transcriptional regulator</fullName>
    </submittedName>
</protein>
<organism evidence="7 8">
    <name type="scientific">Gluconacetobacter sacchari</name>
    <dbReference type="NCBI Taxonomy" id="92759"/>
    <lineage>
        <taxon>Bacteria</taxon>
        <taxon>Pseudomonadati</taxon>
        <taxon>Pseudomonadota</taxon>
        <taxon>Alphaproteobacteria</taxon>
        <taxon>Acetobacterales</taxon>
        <taxon>Acetobacteraceae</taxon>
        <taxon>Gluconacetobacter</taxon>
    </lineage>
</organism>
<sequence length="232" mass="25067">MARPRAQDYDEKRQLILRNAAKLFAGFGYVGASITMIAEACGVSKSLLYHYYSDKEAVIYDILATHLGHLVTVTTGAFERAPAGQKLGALCLALLDAYRDADAEHQVQLANFKLLSPANQEKLRLFERRLVKLMSDAVVDAVPELAGTPMLAPSTMSVFGMINWHYLWFHDGKGLTREDYARLVTHFIVSGGRTAPALLAGGAAADGTAPVPKAVRAGRPAAARAGRRAARS</sequence>